<protein>
    <submittedName>
        <fullName evidence="1">669_t:CDS:1</fullName>
    </submittedName>
</protein>
<dbReference type="EMBL" id="CAJVPJ010000861">
    <property type="protein sequence ID" value="CAG8561207.1"/>
    <property type="molecule type" value="Genomic_DNA"/>
</dbReference>
<organism evidence="1 2">
    <name type="scientific">Paraglomus occultum</name>
    <dbReference type="NCBI Taxonomy" id="144539"/>
    <lineage>
        <taxon>Eukaryota</taxon>
        <taxon>Fungi</taxon>
        <taxon>Fungi incertae sedis</taxon>
        <taxon>Mucoromycota</taxon>
        <taxon>Glomeromycotina</taxon>
        <taxon>Glomeromycetes</taxon>
        <taxon>Paraglomerales</taxon>
        <taxon>Paraglomeraceae</taxon>
        <taxon>Paraglomus</taxon>
    </lineage>
</organism>
<comment type="caution">
    <text evidence="1">The sequence shown here is derived from an EMBL/GenBank/DDBJ whole genome shotgun (WGS) entry which is preliminary data.</text>
</comment>
<evidence type="ECO:0000313" key="2">
    <source>
        <dbReference type="Proteomes" id="UP000789572"/>
    </source>
</evidence>
<dbReference type="AlphaFoldDB" id="A0A9N9BEQ0"/>
<name>A0A9N9BEQ0_9GLOM</name>
<accession>A0A9N9BEQ0</accession>
<gene>
    <name evidence="1" type="ORF">POCULU_LOCUS5518</name>
</gene>
<evidence type="ECO:0000313" key="1">
    <source>
        <dbReference type="EMBL" id="CAG8561207.1"/>
    </source>
</evidence>
<reference evidence="1" key="1">
    <citation type="submission" date="2021-06" db="EMBL/GenBank/DDBJ databases">
        <authorList>
            <person name="Kallberg Y."/>
            <person name="Tangrot J."/>
            <person name="Rosling A."/>
        </authorList>
    </citation>
    <scope>NUCLEOTIDE SEQUENCE</scope>
    <source>
        <strain evidence="1">IA702</strain>
    </source>
</reference>
<proteinExistence type="predicted"/>
<dbReference type="Proteomes" id="UP000789572">
    <property type="component" value="Unassembled WGS sequence"/>
</dbReference>
<sequence>MFLTYPQCAMEKEDVLKELLLKVDISVTILLQLPQKFPDYVQT</sequence>
<keyword evidence="2" id="KW-1185">Reference proteome</keyword>